<dbReference type="InterPro" id="IPR026866">
    <property type="entry name" value="CR006_AAA"/>
</dbReference>
<dbReference type="Pfam" id="PF13166">
    <property type="entry name" value="AAA_13"/>
    <property type="match status" value="1"/>
</dbReference>
<accession>A0A640W7G2</accession>
<evidence type="ECO:0000259" key="1">
    <source>
        <dbReference type="Pfam" id="PF13166"/>
    </source>
</evidence>
<name>A0A640W7G2_9GAMM</name>
<comment type="caution">
    <text evidence="2">The sequence shown here is derived from an EMBL/GenBank/DDBJ whole genome shotgun (WGS) entry which is preliminary data.</text>
</comment>
<reference evidence="2 3" key="1">
    <citation type="submission" date="2019-08" db="EMBL/GenBank/DDBJ databases">
        <title>Bioinformatics analysis of the strain L3 and L5.</title>
        <authorList>
            <person name="Li X."/>
        </authorList>
    </citation>
    <scope>NUCLEOTIDE SEQUENCE [LARGE SCALE GENOMIC DNA]</scope>
    <source>
        <strain evidence="2 3">L3</strain>
    </source>
</reference>
<organism evidence="2 3">
    <name type="scientific">Salinicola corii</name>
    <dbReference type="NCBI Taxonomy" id="2606937"/>
    <lineage>
        <taxon>Bacteria</taxon>
        <taxon>Pseudomonadati</taxon>
        <taxon>Pseudomonadota</taxon>
        <taxon>Gammaproteobacteria</taxon>
        <taxon>Oceanospirillales</taxon>
        <taxon>Halomonadaceae</taxon>
        <taxon>Salinicola</taxon>
    </lineage>
</organism>
<proteinExistence type="predicted"/>
<gene>
    <name evidence="2" type="ORF">F0A16_19075</name>
</gene>
<evidence type="ECO:0000313" key="3">
    <source>
        <dbReference type="Proteomes" id="UP000466024"/>
    </source>
</evidence>
<evidence type="ECO:0000313" key="2">
    <source>
        <dbReference type="EMBL" id="KAA0015858.1"/>
    </source>
</evidence>
<dbReference type="AlphaFoldDB" id="A0A640W7G2"/>
<dbReference type="EMBL" id="VTPX01000016">
    <property type="protein sequence ID" value="KAA0015858.1"/>
    <property type="molecule type" value="Genomic_DNA"/>
</dbReference>
<sequence length="167" mass="18804">MFDNFLTGYGRGAQKFFDDLRNYETPDDETLDDLDSLAKRLADISGEETTKGPHHVALSAFLAIEKGSVWQERVEVSGESRLAPLVGKLGNGDWLSKGRVFVHDDQCPFCQQGLPHDFLDELTKLLDGDRQQKNRPHRCTHHRLQICHPDLGSVSRQSAGRPPLPRD</sequence>
<feature type="domain" description="Protein CR006 P-loop" evidence="1">
    <location>
        <begin position="7"/>
        <end position="132"/>
    </location>
</feature>
<protein>
    <submittedName>
        <fullName evidence="2">AAA family ATPase</fullName>
    </submittedName>
</protein>
<dbReference type="Proteomes" id="UP000466024">
    <property type="component" value="Unassembled WGS sequence"/>
</dbReference>
<keyword evidence="3" id="KW-1185">Reference proteome</keyword>